<dbReference type="EMBL" id="BMTP01000016">
    <property type="protein sequence ID" value="GGU58636.1"/>
    <property type="molecule type" value="Genomic_DNA"/>
</dbReference>
<organism evidence="2 3">
    <name type="scientific">Streptomyces lavendofoliae</name>
    <dbReference type="NCBI Taxonomy" id="67314"/>
    <lineage>
        <taxon>Bacteria</taxon>
        <taxon>Bacillati</taxon>
        <taxon>Actinomycetota</taxon>
        <taxon>Actinomycetes</taxon>
        <taxon>Kitasatosporales</taxon>
        <taxon>Streptomycetaceae</taxon>
        <taxon>Streptomyces</taxon>
    </lineage>
</organism>
<dbReference type="Proteomes" id="UP000636661">
    <property type="component" value="Unassembled WGS sequence"/>
</dbReference>
<protein>
    <submittedName>
        <fullName evidence="2">Uncharacterized protein</fullName>
    </submittedName>
</protein>
<feature type="region of interest" description="Disordered" evidence="1">
    <location>
        <begin position="1"/>
        <end position="59"/>
    </location>
</feature>
<name>A0A918I2I3_9ACTN</name>
<feature type="compositionally biased region" description="Basic and acidic residues" evidence="1">
    <location>
        <begin position="49"/>
        <end position="59"/>
    </location>
</feature>
<keyword evidence="3" id="KW-1185">Reference proteome</keyword>
<evidence type="ECO:0000313" key="3">
    <source>
        <dbReference type="Proteomes" id="UP000636661"/>
    </source>
</evidence>
<proteinExistence type="predicted"/>
<reference evidence="2" key="1">
    <citation type="journal article" date="2014" name="Int. J. Syst. Evol. Microbiol.">
        <title>Complete genome sequence of Corynebacterium casei LMG S-19264T (=DSM 44701T), isolated from a smear-ripened cheese.</title>
        <authorList>
            <consortium name="US DOE Joint Genome Institute (JGI-PGF)"/>
            <person name="Walter F."/>
            <person name="Albersmeier A."/>
            <person name="Kalinowski J."/>
            <person name="Ruckert C."/>
        </authorList>
    </citation>
    <scope>NUCLEOTIDE SEQUENCE</scope>
    <source>
        <strain evidence="2">JCM 4391</strain>
    </source>
</reference>
<dbReference type="AlphaFoldDB" id="A0A918I2I3"/>
<sequence length="59" mass="6439">MGEPGRRDQDKSPLERVTGENDVHPEEERAADDARRRAGREASGGGKPEAADEKNRPPS</sequence>
<feature type="compositionally biased region" description="Basic and acidic residues" evidence="1">
    <location>
        <begin position="1"/>
        <end position="40"/>
    </location>
</feature>
<evidence type="ECO:0000313" key="2">
    <source>
        <dbReference type="EMBL" id="GGU58636.1"/>
    </source>
</evidence>
<gene>
    <name evidence="2" type="ORF">GCM10010274_54560</name>
</gene>
<comment type="caution">
    <text evidence="2">The sequence shown here is derived from an EMBL/GenBank/DDBJ whole genome shotgun (WGS) entry which is preliminary data.</text>
</comment>
<accession>A0A918I2I3</accession>
<evidence type="ECO:0000256" key="1">
    <source>
        <dbReference type="SAM" id="MobiDB-lite"/>
    </source>
</evidence>
<dbReference type="RefSeq" id="WP_189553928.1">
    <property type="nucleotide sequence ID" value="NZ_BMTP01000016.1"/>
</dbReference>
<reference evidence="2" key="2">
    <citation type="submission" date="2020-09" db="EMBL/GenBank/DDBJ databases">
        <authorList>
            <person name="Sun Q."/>
            <person name="Ohkuma M."/>
        </authorList>
    </citation>
    <scope>NUCLEOTIDE SEQUENCE</scope>
    <source>
        <strain evidence="2">JCM 4391</strain>
    </source>
</reference>